<evidence type="ECO:0000256" key="1">
    <source>
        <dbReference type="ARBA" id="ARBA00004196"/>
    </source>
</evidence>
<dbReference type="PROSITE" id="PS00194">
    <property type="entry name" value="THIOREDOXIN_1"/>
    <property type="match status" value="1"/>
</dbReference>
<evidence type="ECO:0000313" key="7">
    <source>
        <dbReference type="Proteomes" id="UP001165367"/>
    </source>
</evidence>
<evidence type="ECO:0000313" key="6">
    <source>
        <dbReference type="EMBL" id="MCG2615953.1"/>
    </source>
</evidence>
<sequence length="388" mass="44023">MFRLVSFILLTVPLFARCQSNSLKRQPGEVLIKGTLKNMTHPVPYIYIIAADGIKGDVDSVPVVNNQYSFRFKPNVPTEITLYTKSIHAPDVYDADSKYLMAFRTEPATVNIVSTNNIVNSKITGSKAHVEQTRYEAGRQPVVDLMGKYSSLYRDKKASTDTAGLQKLKNSYDSAYATSNSYTWNYLQSHPESLLRAYLLSMYTSSLKSTSDPDDIAKVESFFEEFSEAEQTGYFGNKAWKRLDAFKIPIGSIAPSFVQNDTLGKPVSLQSFRGKYVLIDFWASWCVPCRRENPYVVKAYQQFRDKNFTILSVSLDKAEDKDKWIKAINTDGLNWTHVSSLDHTDNEVAKLYRVTSIPQNFLLDPEGKIIAKNLREEALEEALKKFIN</sequence>
<dbReference type="Gene3D" id="3.40.30.10">
    <property type="entry name" value="Glutaredoxin"/>
    <property type="match status" value="1"/>
</dbReference>
<organism evidence="6 7">
    <name type="scientific">Terrimonas ginsenosidimutans</name>
    <dbReference type="NCBI Taxonomy" id="2908004"/>
    <lineage>
        <taxon>Bacteria</taxon>
        <taxon>Pseudomonadati</taxon>
        <taxon>Bacteroidota</taxon>
        <taxon>Chitinophagia</taxon>
        <taxon>Chitinophagales</taxon>
        <taxon>Chitinophagaceae</taxon>
        <taxon>Terrimonas</taxon>
    </lineage>
</organism>
<keyword evidence="7" id="KW-1185">Reference proteome</keyword>
<dbReference type="InterPro" id="IPR013766">
    <property type="entry name" value="Thioredoxin_domain"/>
</dbReference>
<dbReference type="PROSITE" id="PS51352">
    <property type="entry name" value="THIOREDOXIN_2"/>
    <property type="match status" value="1"/>
</dbReference>
<evidence type="ECO:0000256" key="2">
    <source>
        <dbReference type="ARBA" id="ARBA00022748"/>
    </source>
</evidence>
<reference evidence="6" key="1">
    <citation type="submission" date="2022-01" db="EMBL/GenBank/DDBJ databases">
        <authorList>
            <person name="Jo J.-H."/>
            <person name="Im W.-T."/>
        </authorList>
    </citation>
    <scope>NUCLEOTIDE SEQUENCE</scope>
    <source>
        <strain evidence="6">NA20</strain>
    </source>
</reference>
<dbReference type="InterPro" id="IPR036249">
    <property type="entry name" value="Thioredoxin-like_sf"/>
</dbReference>
<keyword evidence="2" id="KW-0201">Cytochrome c-type biogenesis</keyword>
<protein>
    <submittedName>
        <fullName evidence="6">AhpC/TSA family protein</fullName>
    </submittedName>
</protein>
<dbReference type="RefSeq" id="WP_237874491.1">
    <property type="nucleotide sequence ID" value="NZ_JAKLTR010000011.1"/>
</dbReference>
<dbReference type="Pfam" id="PF00578">
    <property type="entry name" value="AhpC-TSA"/>
    <property type="match status" value="1"/>
</dbReference>
<dbReference type="EMBL" id="JAKLTR010000011">
    <property type="protein sequence ID" value="MCG2615953.1"/>
    <property type="molecule type" value="Genomic_DNA"/>
</dbReference>
<dbReference type="Proteomes" id="UP001165367">
    <property type="component" value="Unassembled WGS sequence"/>
</dbReference>
<comment type="subcellular location">
    <subcellularLocation>
        <location evidence="1">Cell envelope</location>
    </subcellularLocation>
</comment>
<dbReference type="SUPFAM" id="SSF52833">
    <property type="entry name" value="Thioredoxin-like"/>
    <property type="match status" value="1"/>
</dbReference>
<feature type="domain" description="Thioredoxin" evidence="5">
    <location>
        <begin position="248"/>
        <end position="388"/>
    </location>
</feature>
<proteinExistence type="predicted"/>
<dbReference type="InterPro" id="IPR050553">
    <property type="entry name" value="Thioredoxin_ResA/DsbE_sf"/>
</dbReference>
<dbReference type="InterPro" id="IPR000866">
    <property type="entry name" value="AhpC/TSA"/>
</dbReference>
<dbReference type="PANTHER" id="PTHR42852">
    <property type="entry name" value="THIOL:DISULFIDE INTERCHANGE PROTEIN DSBE"/>
    <property type="match status" value="1"/>
</dbReference>
<name>A0ABS9KUF6_9BACT</name>
<evidence type="ECO:0000256" key="3">
    <source>
        <dbReference type="ARBA" id="ARBA00023157"/>
    </source>
</evidence>
<keyword evidence="4" id="KW-0676">Redox-active center</keyword>
<dbReference type="CDD" id="cd02966">
    <property type="entry name" value="TlpA_like_family"/>
    <property type="match status" value="1"/>
</dbReference>
<keyword evidence="3" id="KW-1015">Disulfide bond</keyword>
<gene>
    <name evidence="6" type="ORF">LZZ85_16775</name>
</gene>
<accession>A0ABS9KUF6</accession>
<evidence type="ECO:0000259" key="5">
    <source>
        <dbReference type="PROSITE" id="PS51352"/>
    </source>
</evidence>
<comment type="caution">
    <text evidence="6">The sequence shown here is derived from an EMBL/GenBank/DDBJ whole genome shotgun (WGS) entry which is preliminary data.</text>
</comment>
<dbReference type="PANTHER" id="PTHR42852:SF6">
    <property type="entry name" value="THIOL:DISULFIDE INTERCHANGE PROTEIN DSBE"/>
    <property type="match status" value="1"/>
</dbReference>
<dbReference type="InterPro" id="IPR017937">
    <property type="entry name" value="Thioredoxin_CS"/>
</dbReference>
<evidence type="ECO:0000256" key="4">
    <source>
        <dbReference type="ARBA" id="ARBA00023284"/>
    </source>
</evidence>